<feature type="domain" description="Transposase IS204/IS1001/IS1096/IS1165 zinc-finger" evidence="2">
    <location>
        <begin position="31"/>
        <end position="72"/>
    </location>
</feature>
<dbReference type="PANTHER" id="PTHR33498:SF1">
    <property type="entry name" value="TRANSPOSASE FOR INSERTION SEQUENCE ELEMENT IS1557"/>
    <property type="match status" value="1"/>
</dbReference>
<keyword evidence="4" id="KW-1185">Reference proteome</keyword>
<dbReference type="Pfam" id="PF14690">
    <property type="entry name" value="Zn_ribbon_ISL3"/>
    <property type="match status" value="1"/>
</dbReference>
<gene>
    <name evidence="3" type="ORF">J2S55_008944</name>
</gene>
<dbReference type="EMBL" id="JAUSRB010000002">
    <property type="protein sequence ID" value="MDP9869678.1"/>
    <property type="molecule type" value="Genomic_DNA"/>
</dbReference>
<evidence type="ECO:0000256" key="1">
    <source>
        <dbReference type="SAM" id="MobiDB-lite"/>
    </source>
</evidence>
<dbReference type="Proteomes" id="UP001230426">
    <property type="component" value="Unassembled WGS sequence"/>
</dbReference>
<sequence length="185" mass="20228">MFLHLAVVQVEKATEDGGGLLVSARVKTSEAGCGACGTLSQRIHSRYRRRLQDMTCGEVPVTIELEVRRWFCVNLDCPVRTFAEQVAGLARPYARRTSALRRLLEHIALALAGRAGAHLASQLGITVSRSLLIRALPDPEIGSIAPTAGRGHHRRRSSRPGHDGADPWTRTWSTRSGGAHDHITR</sequence>
<evidence type="ECO:0000259" key="2">
    <source>
        <dbReference type="Pfam" id="PF14690"/>
    </source>
</evidence>
<dbReference type="InterPro" id="IPR029261">
    <property type="entry name" value="Transposase_Znf"/>
</dbReference>
<protein>
    <submittedName>
        <fullName evidence="3">Transposase</fullName>
    </submittedName>
</protein>
<organism evidence="3 4">
    <name type="scientific">Streptosporangium brasiliense</name>
    <dbReference type="NCBI Taxonomy" id="47480"/>
    <lineage>
        <taxon>Bacteria</taxon>
        <taxon>Bacillati</taxon>
        <taxon>Actinomycetota</taxon>
        <taxon>Actinomycetes</taxon>
        <taxon>Streptosporangiales</taxon>
        <taxon>Streptosporangiaceae</taxon>
        <taxon>Streptosporangium</taxon>
    </lineage>
</organism>
<feature type="compositionally biased region" description="Basic residues" evidence="1">
    <location>
        <begin position="150"/>
        <end position="159"/>
    </location>
</feature>
<dbReference type="PANTHER" id="PTHR33498">
    <property type="entry name" value="TRANSPOSASE FOR INSERTION SEQUENCE ELEMENT IS1557"/>
    <property type="match status" value="1"/>
</dbReference>
<evidence type="ECO:0000313" key="4">
    <source>
        <dbReference type="Proteomes" id="UP001230426"/>
    </source>
</evidence>
<accession>A0ABT9RKT5</accession>
<comment type="caution">
    <text evidence="3">The sequence shown here is derived from an EMBL/GenBank/DDBJ whole genome shotgun (WGS) entry which is preliminary data.</text>
</comment>
<dbReference type="InterPro" id="IPR047951">
    <property type="entry name" value="Transpos_ISL3"/>
</dbReference>
<evidence type="ECO:0000313" key="3">
    <source>
        <dbReference type="EMBL" id="MDP9869678.1"/>
    </source>
</evidence>
<reference evidence="3 4" key="1">
    <citation type="submission" date="2023-07" db="EMBL/GenBank/DDBJ databases">
        <title>Sequencing the genomes of 1000 actinobacteria strains.</title>
        <authorList>
            <person name="Klenk H.-P."/>
        </authorList>
    </citation>
    <scope>NUCLEOTIDE SEQUENCE [LARGE SCALE GENOMIC DNA]</scope>
    <source>
        <strain evidence="3 4">DSM 44109</strain>
    </source>
</reference>
<name>A0ABT9RKT5_9ACTN</name>
<proteinExistence type="predicted"/>
<dbReference type="RefSeq" id="WP_306873879.1">
    <property type="nucleotide sequence ID" value="NZ_JAUSRB010000002.1"/>
</dbReference>
<feature type="region of interest" description="Disordered" evidence="1">
    <location>
        <begin position="143"/>
        <end position="185"/>
    </location>
</feature>